<reference evidence="3 4" key="1">
    <citation type="journal article" date="2005" name="DNA Res.">
        <title>Complete genome sequence of the facultative anaerobic magnetotactic bacterium Magnetospirillum sp. strain AMB-1.</title>
        <authorList>
            <person name="Matsunaga T."/>
            <person name="Okamura Y."/>
            <person name="Fukuda Y."/>
            <person name="Wahyudi A.T."/>
            <person name="Murase Y."/>
            <person name="Takeyama H."/>
        </authorList>
    </citation>
    <scope>NUCLEOTIDE SEQUENCE [LARGE SCALE GENOMIC DNA]</scope>
    <source>
        <strain evidence="4">ATCC 700264 / AMB-1</strain>
    </source>
</reference>
<keyword evidence="4" id="KW-1185">Reference proteome</keyword>
<protein>
    <submittedName>
        <fullName evidence="3">Uncharacterized protein</fullName>
    </submittedName>
</protein>
<sequence length="182" mass="18117">MKGYRTVIFNVLMGVVSLVGLQVSPDTVQHWAGLVVGAWMVGGIVLRFITTTPAFKTAMPVEVQQLAQLIAANLPGGTAEPTAVADLTPIPAPAEGAATITGPPGDLVALATEISQALSTIQLVHDQAMGNLAQAHQAVSSALPAALAAIQSDTTALGGGGKGGGGIGGGSQPEQLQEAAHA</sequence>
<name>Q2WA54_PARM1</name>
<dbReference type="AlphaFoldDB" id="Q2WA54"/>
<dbReference type="HOGENOM" id="CLU_1480353_0_0_5"/>
<evidence type="ECO:0000313" key="3">
    <source>
        <dbReference type="EMBL" id="BAE49271.1"/>
    </source>
</evidence>
<evidence type="ECO:0000256" key="2">
    <source>
        <dbReference type="SAM" id="Phobius"/>
    </source>
</evidence>
<dbReference type="Proteomes" id="UP000007058">
    <property type="component" value="Chromosome"/>
</dbReference>
<evidence type="ECO:0000313" key="4">
    <source>
        <dbReference type="Proteomes" id="UP000007058"/>
    </source>
</evidence>
<keyword evidence="2" id="KW-1133">Transmembrane helix</keyword>
<keyword evidence="2" id="KW-0812">Transmembrane</keyword>
<dbReference type="RefSeq" id="WP_011382911.1">
    <property type="nucleotide sequence ID" value="NC_007626.1"/>
</dbReference>
<feature type="compositionally biased region" description="Gly residues" evidence="1">
    <location>
        <begin position="160"/>
        <end position="171"/>
    </location>
</feature>
<feature type="region of interest" description="Disordered" evidence="1">
    <location>
        <begin position="160"/>
        <end position="182"/>
    </location>
</feature>
<feature type="transmembrane region" description="Helical" evidence="2">
    <location>
        <begin position="7"/>
        <end position="24"/>
    </location>
</feature>
<gene>
    <name evidence="3" type="ordered locus">amb0467</name>
</gene>
<proteinExistence type="predicted"/>
<organism evidence="3 4">
    <name type="scientific">Paramagnetospirillum magneticum (strain ATCC 700264 / AMB-1)</name>
    <name type="common">Magnetospirillum magneticum</name>
    <dbReference type="NCBI Taxonomy" id="342108"/>
    <lineage>
        <taxon>Bacteria</taxon>
        <taxon>Pseudomonadati</taxon>
        <taxon>Pseudomonadota</taxon>
        <taxon>Alphaproteobacteria</taxon>
        <taxon>Rhodospirillales</taxon>
        <taxon>Magnetospirillaceae</taxon>
        <taxon>Paramagnetospirillum</taxon>
    </lineage>
</organism>
<dbReference type="STRING" id="342108.amb0467"/>
<accession>Q2WA54</accession>
<keyword evidence="2" id="KW-0472">Membrane</keyword>
<feature type="transmembrane region" description="Helical" evidence="2">
    <location>
        <begin position="30"/>
        <end position="49"/>
    </location>
</feature>
<dbReference type="KEGG" id="mag:amb0467"/>
<dbReference type="EMBL" id="AP007255">
    <property type="protein sequence ID" value="BAE49271.1"/>
    <property type="molecule type" value="Genomic_DNA"/>
</dbReference>
<evidence type="ECO:0000256" key="1">
    <source>
        <dbReference type="SAM" id="MobiDB-lite"/>
    </source>
</evidence>